<dbReference type="Pfam" id="PF01451">
    <property type="entry name" value="LMWPc"/>
    <property type="match status" value="1"/>
</dbReference>
<dbReference type="Proteomes" id="UP000184080">
    <property type="component" value="Unassembled WGS sequence"/>
</dbReference>
<evidence type="ECO:0000256" key="1">
    <source>
        <dbReference type="ARBA" id="ARBA00011063"/>
    </source>
</evidence>
<evidence type="ECO:0000256" key="3">
    <source>
        <dbReference type="ARBA" id="ARBA00022912"/>
    </source>
</evidence>
<gene>
    <name evidence="7" type="ORF">SAMN05444401_0663</name>
</gene>
<dbReference type="InterPro" id="IPR036196">
    <property type="entry name" value="Ptyr_pPase_sf"/>
</dbReference>
<dbReference type="PRINTS" id="PR00719">
    <property type="entry name" value="LMWPTPASE"/>
</dbReference>
<evidence type="ECO:0000259" key="6">
    <source>
        <dbReference type="SMART" id="SM00226"/>
    </source>
</evidence>
<evidence type="ECO:0000256" key="5">
    <source>
        <dbReference type="SAM" id="Coils"/>
    </source>
</evidence>
<evidence type="ECO:0000256" key="2">
    <source>
        <dbReference type="ARBA" id="ARBA00022801"/>
    </source>
</evidence>
<name>A0A1M6B8D7_9CLOT</name>
<sequence>MKVLFVCTGNTCRSAMAESIFNSKNSMKDVKAVSAGLSAISGSKASLHAAKLVLDNLNEDIRSRNAVQLTKDLLNEADLILTMTDYMKDILKLNYLEYSDKTFTLNEYVGVKGDIVDPFGGSFEIYKKTYNDLENKIDLLLEKIKRDRGL</sequence>
<feature type="active site" description="Nucleophile" evidence="4">
    <location>
        <position position="7"/>
    </location>
</feature>
<dbReference type="GO" id="GO:0004725">
    <property type="term" value="F:protein tyrosine phosphatase activity"/>
    <property type="evidence" value="ECO:0007669"/>
    <property type="project" value="InterPro"/>
</dbReference>
<dbReference type="InterPro" id="IPR023485">
    <property type="entry name" value="Ptyr_pPase"/>
</dbReference>
<organism evidence="7 8">
    <name type="scientific">Clostridium amylolyticum</name>
    <dbReference type="NCBI Taxonomy" id="1121298"/>
    <lineage>
        <taxon>Bacteria</taxon>
        <taxon>Bacillati</taxon>
        <taxon>Bacillota</taxon>
        <taxon>Clostridia</taxon>
        <taxon>Eubacteriales</taxon>
        <taxon>Clostridiaceae</taxon>
        <taxon>Clostridium</taxon>
    </lineage>
</organism>
<feature type="domain" description="Phosphotyrosine protein phosphatase I" evidence="6">
    <location>
        <begin position="1"/>
        <end position="143"/>
    </location>
</feature>
<dbReference type="RefSeq" id="WP_073003779.1">
    <property type="nucleotide sequence ID" value="NZ_FQZO01000001.1"/>
</dbReference>
<dbReference type="InterPro" id="IPR017867">
    <property type="entry name" value="Tyr_phospatase_low_mol_wt"/>
</dbReference>
<dbReference type="SMART" id="SM00226">
    <property type="entry name" value="LMWPc"/>
    <property type="match status" value="1"/>
</dbReference>
<comment type="similarity">
    <text evidence="1">Belongs to the low molecular weight phosphotyrosine protein phosphatase family.</text>
</comment>
<dbReference type="EMBL" id="FQZO01000001">
    <property type="protein sequence ID" value="SHI44917.1"/>
    <property type="molecule type" value="Genomic_DNA"/>
</dbReference>
<dbReference type="OrthoDB" id="9784339at2"/>
<proteinExistence type="inferred from homology"/>
<keyword evidence="5" id="KW-0175">Coiled coil</keyword>
<feature type="coiled-coil region" evidence="5">
    <location>
        <begin position="123"/>
        <end position="150"/>
    </location>
</feature>
<dbReference type="SUPFAM" id="SSF52788">
    <property type="entry name" value="Phosphotyrosine protein phosphatases I"/>
    <property type="match status" value="1"/>
</dbReference>
<feature type="active site" description="Proton donor" evidence="4">
    <location>
        <position position="117"/>
    </location>
</feature>
<evidence type="ECO:0000313" key="8">
    <source>
        <dbReference type="Proteomes" id="UP000184080"/>
    </source>
</evidence>
<keyword evidence="3" id="KW-0904">Protein phosphatase</keyword>
<dbReference type="AlphaFoldDB" id="A0A1M6B8D7"/>
<dbReference type="PANTHER" id="PTHR11717:SF31">
    <property type="entry name" value="LOW MOLECULAR WEIGHT PROTEIN-TYROSINE-PHOSPHATASE ETP-RELATED"/>
    <property type="match status" value="1"/>
</dbReference>
<accession>A0A1M6B8D7</accession>
<evidence type="ECO:0000313" key="7">
    <source>
        <dbReference type="EMBL" id="SHI44917.1"/>
    </source>
</evidence>
<keyword evidence="2" id="KW-0378">Hydrolase</keyword>
<dbReference type="InterPro" id="IPR050438">
    <property type="entry name" value="LMW_PTPase"/>
</dbReference>
<dbReference type="Gene3D" id="3.40.50.2300">
    <property type="match status" value="1"/>
</dbReference>
<reference evidence="7 8" key="1">
    <citation type="submission" date="2016-11" db="EMBL/GenBank/DDBJ databases">
        <authorList>
            <person name="Jaros S."/>
            <person name="Januszkiewicz K."/>
            <person name="Wedrychowicz H."/>
        </authorList>
    </citation>
    <scope>NUCLEOTIDE SEQUENCE [LARGE SCALE GENOMIC DNA]</scope>
    <source>
        <strain evidence="7 8">DSM 21864</strain>
    </source>
</reference>
<protein>
    <submittedName>
        <fullName evidence="7">Protein-tyrosine phosphatase</fullName>
    </submittedName>
</protein>
<dbReference type="CDD" id="cd16344">
    <property type="entry name" value="LMWPAP"/>
    <property type="match status" value="1"/>
</dbReference>
<evidence type="ECO:0000256" key="4">
    <source>
        <dbReference type="PIRSR" id="PIRSR617867-1"/>
    </source>
</evidence>
<dbReference type="PANTHER" id="PTHR11717">
    <property type="entry name" value="LOW MOLECULAR WEIGHT PROTEIN TYROSINE PHOSPHATASE"/>
    <property type="match status" value="1"/>
</dbReference>
<feature type="active site" description="Nucleophile" evidence="4">
    <location>
        <position position="13"/>
    </location>
</feature>
<dbReference type="STRING" id="1121298.SAMN05444401_0663"/>
<keyword evidence="8" id="KW-1185">Reference proteome</keyword>